<keyword evidence="8 9" id="KW-0472">Membrane</keyword>
<keyword evidence="5 9" id="KW-0653">Protein transport</keyword>
<feature type="region of interest" description="Disordered" evidence="10">
    <location>
        <begin position="625"/>
        <end position="665"/>
    </location>
</feature>
<keyword evidence="15" id="KW-1185">Reference proteome</keyword>
<comment type="subunit">
    <text evidence="9">Forms a complex with SecF. Part of the essential Sec protein translocation apparatus which comprises SecA, SecYEG and auxiliary proteins SecDF. Other proteins may also be involved.</text>
</comment>
<feature type="domain" description="Membrane transport protein MMPL" evidence="11">
    <location>
        <begin position="447"/>
        <end position="602"/>
    </location>
</feature>
<feature type="transmembrane region" description="Helical" evidence="9">
    <location>
        <begin position="443"/>
        <end position="463"/>
    </location>
</feature>
<dbReference type="InterPro" id="IPR055344">
    <property type="entry name" value="SecD_SecF_C_bact"/>
</dbReference>
<evidence type="ECO:0000259" key="12">
    <source>
        <dbReference type="Pfam" id="PF21760"/>
    </source>
</evidence>
<protein>
    <recommendedName>
        <fullName evidence="9">Protein translocase subunit SecD</fullName>
    </recommendedName>
</protein>
<dbReference type="GO" id="GO:0005886">
    <property type="term" value="C:plasma membrane"/>
    <property type="evidence" value="ECO:0007669"/>
    <property type="project" value="UniProtKB-SubCell"/>
</dbReference>
<feature type="transmembrane region" description="Helical" evidence="9">
    <location>
        <begin position="470"/>
        <end position="492"/>
    </location>
</feature>
<evidence type="ECO:0000256" key="1">
    <source>
        <dbReference type="ARBA" id="ARBA00004141"/>
    </source>
</evidence>
<keyword evidence="7 9" id="KW-0811">Translocation</keyword>
<evidence type="ECO:0000313" key="14">
    <source>
        <dbReference type="EMBL" id="RKT77931.1"/>
    </source>
</evidence>
<dbReference type="Pfam" id="PF03176">
    <property type="entry name" value="MMPL"/>
    <property type="match status" value="1"/>
</dbReference>
<evidence type="ECO:0000256" key="4">
    <source>
        <dbReference type="ARBA" id="ARBA00022692"/>
    </source>
</evidence>
<keyword evidence="6 9" id="KW-1133">Transmembrane helix</keyword>
<dbReference type="Gene3D" id="3.30.1360.200">
    <property type="match status" value="1"/>
</dbReference>
<feature type="domain" description="Protein translocase subunit SecDF P1" evidence="12">
    <location>
        <begin position="70"/>
        <end position="126"/>
    </location>
</feature>
<evidence type="ECO:0000256" key="2">
    <source>
        <dbReference type="ARBA" id="ARBA00022448"/>
    </source>
</evidence>
<dbReference type="PANTHER" id="PTHR30081:SF1">
    <property type="entry name" value="PROTEIN TRANSLOCASE SUBUNIT SECD"/>
    <property type="match status" value="1"/>
</dbReference>
<comment type="subcellular location">
    <subcellularLocation>
        <location evidence="9">Cell membrane</location>
        <topology evidence="9">Multi-pass membrane protein</topology>
    </subcellularLocation>
    <subcellularLocation>
        <location evidence="1">Membrane</location>
        <topology evidence="1">Multi-pass membrane protein</topology>
    </subcellularLocation>
</comment>
<dbReference type="GO" id="GO:0015450">
    <property type="term" value="F:protein-transporting ATPase activity"/>
    <property type="evidence" value="ECO:0007669"/>
    <property type="project" value="InterPro"/>
</dbReference>
<dbReference type="Pfam" id="PF22599">
    <property type="entry name" value="SecDF_P1_head"/>
    <property type="match status" value="1"/>
</dbReference>
<evidence type="ECO:0000256" key="3">
    <source>
        <dbReference type="ARBA" id="ARBA00022475"/>
    </source>
</evidence>
<evidence type="ECO:0000313" key="15">
    <source>
        <dbReference type="Proteomes" id="UP000278440"/>
    </source>
</evidence>
<evidence type="ECO:0000259" key="13">
    <source>
        <dbReference type="Pfam" id="PF22599"/>
    </source>
</evidence>
<evidence type="ECO:0000256" key="7">
    <source>
        <dbReference type="ARBA" id="ARBA00023010"/>
    </source>
</evidence>
<dbReference type="Pfam" id="PF21760">
    <property type="entry name" value="SecD_1st"/>
    <property type="match status" value="1"/>
</dbReference>
<reference evidence="14 15" key="1">
    <citation type="submission" date="2018-10" db="EMBL/GenBank/DDBJ databases">
        <title>Sequencing the genomes of 1000 actinobacteria strains.</title>
        <authorList>
            <person name="Klenk H.-P."/>
        </authorList>
    </citation>
    <scope>NUCLEOTIDE SEQUENCE [LARGE SCALE GENOMIC DNA]</scope>
    <source>
        <strain evidence="14 15">DSM 44267</strain>
    </source>
</reference>
<evidence type="ECO:0000256" key="5">
    <source>
        <dbReference type="ARBA" id="ARBA00022927"/>
    </source>
</evidence>
<dbReference type="AlphaFoldDB" id="A0A495XTR2"/>
<dbReference type="Gene3D" id="1.10.8.10">
    <property type="entry name" value="DNA helicase RuvA subunit, C-terminal domain"/>
    <property type="match status" value="1"/>
</dbReference>
<dbReference type="InterPro" id="IPR022813">
    <property type="entry name" value="SecD/SecF_arch_bac"/>
</dbReference>
<keyword evidence="4 9" id="KW-0812">Transmembrane</keyword>
<evidence type="ECO:0000259" key="11">
    <source>
        <dbReference type="Pfam" id="PF03176"/>
    </source>
</evidence>
<keyword evidence="2 9" id="KW-0813">Transport</keyword>
<dbReference type="Gene3D" id="3.30.70.3220">
    <property type="match status" value="1"/>
</dbReference>
<dbReference type="PANTHER" id="PTHR30081">
    <property type="entry name" value="PROTEIN-EXPORT MEMBRANE PROTEIN SEC"/>
    <property type="match status" value="1"/>
</dbReference>
<feature type="domain" description="SecDF P1 head subdomain" evidence="13">
    <location>
        <begin position="308"/>
        <end position="424"/>
    </location>
</feature>
<feature type="compositionally biased region" description="Low complexity" evidence="10">
    <location>
        <begin position="140"/>
        <end position="187"/>
    </location>
</feature>
<dbReference type="NCBIfam" id="TIGR00916">
    <property type="entry name" value="2A0604s01"/>
    <property type="match status" value="1"/>
</dbReference>
<organism evidence="14 15">
    <name type="scientific">Terracoccus luteus</name>
    <dbReference type="NCBI Taxonomy" id="53356"/>
    <lineage>
        <taxon>Bacteria</taxon>
        <taxon>Bacillati</taxon>
        <taxon>Actinomycetota</taxon>
        <taxon>Actinomycetes</taxon>
        <taxon>Micrococcales</taxon>
        <taxon>Intrasporangiaceae</taxon>
        <taxon>Terracoccus</taxon>
    </lineage>
</organism>
<feature type="transmembrane region" description="Helical" evidence="9">
    <location>
        <begin position="549"/>
        <end position="567"/>
    </location>
</feature>
<evidence type="ECO:0000256" key="8">
    <source>
        <dbReference type="ARBA" id="ARBA00023136"/>
    </source>
</evidence>
<dbReference type="GO" id="GO:0065002">
    <property type="term" value="P:intracellular protein transmembrane transport"/>
    <property type="evidence" value="ECO:0007669"/>
    <property type="project" value="UniProtKB-UniRule"/>
</dbReference>
<dbReference type="NCBIfam" id="TIGR01129">
    <property type="entry name" value="secD"/>
    <property type="match status" value="1"/>
</dbReference>
<comment type="function">
    <text evidence="9">Part of the Sec protein translocase complex. Interacts with the SecYEG preprotein conducting channel. SecDF uses the proton motive force (PMF) to complete protein translocation after the ATP-dependent function of SecA.</text>
</comment>
<feature type="compositionally biased region" description="Low complexity" evidence="10">
    <location>
        <begin position="200"/>
        <end position="249"/>
    </location>
</feature>
<dbReference type="InterPro" id="IPR054384">
    <property type="entry name" value="SecDF_P1_head"/>
</dbReference>
<comment type="caution">
    <text evidence="14">The sequence shown here is derived from an EMBL/GenBank/DDBJ whole genome shotgun (WGS) entry which is preliminary data.</text>
</comment>
<keyword evidence="3 9" id="KW-1003">Cell membrane</keyword>
<dbReference type="InterPro" id="IPR005791">
    <property type="entry name" value="SecD"/>
</dbReference>
<comment type="caution">
    <text evidence="9">Lacks conserved residue(s) required for the propagation of feature annotation.</text>
</comment>
<evidence type="ECO:0000256" key="9">
    <source>
        <dbReference type="HAMAP-Rule" id="MF_01463"/>
    </source>
</evidence>
<dbReference type="Proteomes" id="UP000278440">
    <property type="component" value="Unassembled WGS sequence"/>
</dbReference>
<dbReference type="GO" id="GO:0006605">
    <property type="term" value="P:protein targeting"/>
    <property type="evidence" value="ECO:0007669"/>
    <property type="project" value="UniProtKB-UniRule"/>
</dbReference>
<accession>A0A495XTR2</accession>
<proteinExistence type="inferred from homology"/>
<gene>
    <name evidence="9" type="primary">secD</name>
    <name evidence="14" type="ORF">DFJ68_1364</name>
</gene>
<evidence type="ECO:0000256" key="6">
    <source>
        <dbReference type="ARBA" id="ARBA00022989"/>
    </source>
</evidence>
<name>A0A495XTR2_9MICO</name>
<feature type="transmembrane region" description="Helical" evidence="9">
    <location>
        <begin position="498"/>
        <end position="521"/>
    </location>
</feature>
<dbReference type="InterPro" id="IPR004869">
    <property type="entry name" value="MMPL_dom"/>
</dbReference>
<feature type="transmembrane region" description="Helical" evidence="9">
    <location>
        <begin position="573"/>
        <end position="592"/>
    </location>
</feature>
<comment type="similarity">
    <text evidence="9">Belongs to the SecD/SecF family. SecD subfamily.</text>
</comment>
<evidence type="ECO:0000256" key="10">
    <source>
        <dbReference type="SAM" id="MobiDB-lite"/>
    </source>
</evidence>
<dbReference type="RefSeq" id="WP_121032103.1">
    <property type="nucleotide sequence ID" value="NZ_RBXT01000001.1"/>
</dbReference>
<feature type="compositionally biased region" description="Low complexity" evidence="10">
    <location>
        <begin position="646"/>
        <end position="665"/>
    </location>
</feature>
<dbReference type="SUPFAM" id="SSF82866">
    <property type="entry name" value="Multidrug efflux transporter AcrB transmembrane domain"/>
    <property type="match status" value="1"/>
</dbReference>
<dbReference type="HAMAP" id="MF_01463_B">
    <property type="entry name" value="SecD_B"/>
    <property type="match status" value="1"/>
</dbReference>
<dbReference type="EMBL" id="RBXT01000001">
    <property type="protein sequence ID" value="RKT77931.1"/>
    <property type="molecule type" value="Genomic_DNA"/>
</dbReference>
<dbReference type="InterPro" id="IPR048631">
    <property type="entry name" value="SecD_1st"/>
</dbReference>
<dbReference type="OrthoDB" id="5240379at2"/>
<dbReference type="GO" id="GO:0043952">
    <property type="term" value="P:protein transport by the Sec complex"/>
    <property type="evidence" value="ECO:0007669"/>
    <property type="project" value="UniProtKB-UniRule"/>
</dbReference>
<sequence>MASSSIKRSAWRSLSALIALVIGLALLAGGLAVWGGGQLTPKLGLDLEGGTEMVLEPQLAGNQQVSSGQIDQAVDIIRQRIDANGVSEAEISTQGGRNIVVSIPGSPTEEQLQAISKPSQLSFRAVFAQDFSALPETANPSGTPTSGGATSTPSSGATSTPAPTSSAPSSSGAATSTPAPSASSTAANGVVPQALRAADSTPTTPASTPASGAASSSPATPAPSASTPSGTATTPAAPATQTPAQQAQAVEGQVTQSLTALGWQQAKATEAAKKVAAQYVALDCGTPGVLEKIVDDPEQPLATCGDDGATKYILGPVEIPGSDIADATSGFQAGPNGQQTSIVEVGLTFNSAGATKFAEVTKRLFALQGQTPLDQFAVVLDKSVITAPRAQAVINDGRASITGSFTVDSAKALAEQLKFGALPISFALQTQDNITPQLGAEQLQIGLLAGLVGLLLVVVYSLLQYRALGFVTVLSLVVASIISYLAVTVLGTTSGFRLTMAGVTGLIVAIGVTADSFIVYFERIRDEVRDGRPLVAAVETGWKRARRTIIAADAVNFIAAGVLYFLASSNVRGFAFTLGLTTLIDLAIVVLFTHPMVQLLARTNFFGQGHRWSGLDPERLGAKVGPRYRGRGQFGTGPRPGGPAPSGGSTSTGSTGSLTPGRAEA</sequence>
<feature type="region of interest" description="Disordered" evidence="10">
    <location>
        <begin position="134"/>
        <end position="250"/>
    </location>
</feature>